<dbReference type="Gene3D" id="1.10.510.10">
    <property type="entry name" value="Transferase(Phosphotransferase) domain 1"/>
    <property type="match status" value="1"/>
</dbReference>
<accession>A0AAV0V910</accession>
<evidence type="ECO:0000313" key="5">
    <source>
        <dbReference type="EMBL" id="CAI5745077.1"/>
    </source>
</evidence>
<sequence length="403" mass="45248">MSSTGARRWNIAETHYVVKRKTKMGDKFVNNYQLLHTLGHGRFGKVKLCERLSNRETPSSTCTNDVENAASVDTNDNGDAAITPLVPPVLSSPKARLFAMKILSKKMLHRLKDYRTEPAVNQLGEERDDNTDEDAAPMMMRAVTAMDRVHEEIEIMRSLYHRNVVLLFEVIKADDNDKVYLVLEYMACGPCMVFRPDTKDFYSRVTGGTLPEELARRYLSDILLGLQYLHQRRICHRDIKPDNVLLNDAGHCQITDFGCAKAFGDVTEDGGVTGATHANAEPVLLSDTVGTYQFSAPECCSGEPYDPFKADIWAVGVVFYIFLFGSLPFSSESTQELFNEILRAEIILPGPEESGREIPLCPEGQDLLLRLLEKSPEQRITIADALSHPWLVQDEDVDEPLSF</sequence>
<keyword evidence="6" id="KW-1185">Reference proteome</keyword>
<keyword evidence="2" id="KW-0067">ATP-binding</keyword>
<dbReference type="FunFam" id="3.30.200.20:FF:001878">
    <property type="entry name" value="Predicted protein"/>
    <property type="match status" value="1"/>
</dbReference>
<dbReference type="PROSITE" id="PS50011">
    <property type="entry name" value="PROTEIN_KINASE_DOM"/>
    <property type="match status" value="1"/>
</dbReference>
<dbReference type="GO" id="GO:0035556">
    <property type="term" value="P:intracellular signal transduction"/>
    <property type="evidence" value="ECO:0007669"/>
    <property type="project" value="TreeGrafter"/>
</dbReference>
<organism evidence="5 6">
    <name type="scientific">Peronospora destructor</name>
    <dbReference type="NCBI Taxonomy" id="86335"/>
    <lineage>
        <taxon>Eukaryota</taxon>
        <taxon>Sar</taxon>
        <taxon>Stramenopiles</taxon>
        <taxon>Oomycota</taxon>
        <taxon>Peronosporomycetes</taxon>
        <taxon>Peronosporales</taxon>
        <taxon>Peronosporaceae</taxon>
        <taxon>Peronospora</taxon>
    </lineage>
</organism>
<reference evidence="5" key="1">
    <citation type="submission" date="2022-12" db="EMBL/GenBank/DDBJ databases">
        <authorList>
            <person name="Webb A."/>
        </authorList>
    </citation>
    <scope>NUCLEOTIDE SEQUENCE</scope>
    <source>
        <strain evidence="5">Pd1</strain>
    </source>
</reference>
<keyword evidence="1" id="KW-0547">Nucleotide-binding</keyword>
<dbReference type="Pfam" id="PF00069">
    <property type="entry name" value="Pkinase"/>
    <property type="match status" value="1"/>
</dbReference>
<dbReference type="InterPro" id="IPR008271">
    <property type="entry name" value="Ser/Thr_kinase_AS"/>
</dbReference>
<dbReference type="InterPro" id="IPR011009">
    <property type="entry name" value="Kinase-like_dom_sf"/>
</dbReference>
<dbReference type="GO" id="GO:0005737">
    <property type="term" value="C:cytoplasm"/>
    <property type="evidence" value="ECO:0007669"/>
    <property type="project" value="TreeGrafter"/>
</dbReference>
<dbReference type="InterPro" id="IPR000719">
    <property type="entry name" value="Prot_kinase_dom"/>
</dbReference>
<name>A0AAV0V910_9STRA</name>
<feature type="region of interest" description="Disordered" evidence="3">
    <location>
        <begin position="55"/>
        <end position="74"/>
    </location>
</feature>
<dbReference type="CDD" id="cd14008">
    <property type="entry name" value="STKc_LKB1_CaMKK"/>
    <property type="match status" value="1"/>
</dbReference>
<evidence type="ECO:0000256" key="2">
    <source>
        <dbReference type="ARBA" id="ARBA00022840"/>
    </source>
</evidence>
<gene>
    <name evidence="5" type="ORF">PDE001_LOCUS10190</name>
</gene>
<feature type="domain" description="Protein kinase" evidence="4">
    <location>
        <begin position="32"/>
        <end position="391"/>
    </location>
</feature>
<evidence type="ECO:0000256" key="3">
    <source>
        <dbReference type="SAM" id="MobiDB-lite"/>
    </source>
</evidence>
<evidence type="ECO:0000256" key="1">
    <source>
        <dbReference type="ARBA" id="ARBA00022741"/>
    </source>
</evidence>
<dbReference type="SMART" id="SM00220">
    <property type="entry name" value="S_TKc"/>
    <property type="match status" value="1"/>
</dbReference>
<dbReference type="PANTHER" id="PTHR24346">
    <property type="entry name" value="MAP/MICROTUBULE AFFINITY-REGULATING KINASE"/>
    <property type="match status" value="1"/>
</dbReference>
<dbReference type="PROSITE" id="PS00108">
    <property type="entry name" value="PROTEIN_KINASE_ST"/>
    <property type="match status" value="1"/>
</dbReference>
<proteinExistence type="predicted"/>
<evidence type="ECO:0000259" key="4">
    <source>
        <dbReference type="PROSITE" id="PS50011"/>
    </source>
</evidence>
<comment type="caution">
    <text evidence="5">The sequence shown here is derived from an EMBL/GenBank/DDBJ whole genome shotgun (WGS) entry which is preliminary data.</text>
</comment>
<dbReference type="PANTHER" id="PTHR24346:SF77">
    <property type="entry name" value="SERINE THREONINE PROTEIN KINASE"/>
    <property type="match status" value="1"/>
</dbReference>
<dbReference type="AlphaFoldDB" id="A0AAV0V910"/>
<dbReference type="EMBL" id="CANTFM010002241">
    <property type="protein sequence ID" value="CAI5745077.1"/>
    <property type="molecule type" value="Genomic_DNA"/>
</dbReference>
<evidence type="ECO:0000313" key="6">
    <source>
        <dbReference type="Proteomes" id="UP001162029"/>
    </source>
</evidence>
<dbReference type="Proteomes" id="UP001162029">
    <property type="component" value="Unassembled WGS sequence"/>
</dbReference>
<dbReference type="GO" id="GO:0004674">
    <property type="term" value="F:protein serine/threonine kinase activity"/>
    <property type="evidence" value="ECO:0007669"/>
    <property type="project" value="TreeGrafter"/>
</dbReference>
<dbReference type="GO" id="GO:0005524">
    <property type="term" value="F:ATP binding"/>
    <property type="evidence" value="ECO:0007669"/>
    <property type="project" value="UniProtKB-KW"/>
</dbReference>
<protein>
    <recommendedName>
        <fullName evidence="4">Protein kinase domain-containing protein</fullName>
    </recommendedName>
</protein>
<dbReference type="Gene3D" id="3.30.200.20">
    <property type="entry name" value="Phosphorylase Kinase, domain 1"/>
    <property type="match status" value="2"/>
</dbReference>
<dbReference type="SUPFAM" id="SSF56112">
    <property type="entry name" value="Protein kinase-like (PK-like)"/>
    <property type="match status" value="1"/>
</dbReference>